<dbReference type="GO" id="GO:0004177">
    <property type="term" value="F:aminopeptidase activity"/>
    <property type="evidence" value="ECO:0007669"/>
    <property type="project" value="UniProtKB-UniRule"/>
</dbReference>
<dbReference type="GO" id="GO:0046872">
    <property type="term" value="F:metal ion binding"/>
    <property type="evidence" value="ECO:0007669"/>
    <property type="project" value="UniProtKB-UniRule"/>
</dbReference>
<feature type="active site" description="Proton acceptor" evidence="7">
    <location>
        <position position="209"/>
    </location>
</feature>
<feature type="binding site" evidence="8">
    <location>
        <position position="316"/>
    </location>
    <ligand>
        <name>Zn(2+)</name>
        <dbReference type="ChEBI" id="CHEBI:29105"/>
        <label>2</label>
    </ligand>
</feature>
<evidence type="ECO:0000313" key="10">
    <source>
        <dbReference type="Proteomes" id="UP001139263"/>
    </source>
</evidence>
<keyword evidence="3" id="KW-0645">Protease</keyword>
<organism evidence="9 10">
    <name type="scientific">Sulfoacidibacillus ferrooxidans</name>
    <dbReference type="NCBI Taxonomy" id="2005001"/>
    <lineage>
        <taxon>Bacteria</taxon>
        <taxon>Bacillati</taxon>
        <taxon>Bacillota</taxon>
        <taxon>Bacilli</taxon>
        <taxon>Bacillales</taxon>
        <taxon>Alicyclobacillaceae</taxon>
        <taxon>Sulfoacidibacillus</taxon>
    </lineage>
</organism>
<feature type="binding site" evidence="8">
    <location>
        <position position="177"/>
    </location>
    <ligand>
        <name>Zn(2+)</name>
        <dbReference type="ChEBI" id="CHEBI:29105"/>
        <label>1</label>
    </ligand>
</feature>
<dbReference type="AlphaFoldDB" id="A0A9X2AFR1"/>
<dbReference type="PANTHER" id="PTHR32481">
    <property type="entry name" value="AMINOPEPTIDASE"/>
    <property type="match status" value="1"/>
</dbReference>
<dbReference type="EMBL" id="JALBUF010000011">
    <property type="protein sequence ID" value="MCI0184301.1"/>
    <property type="molecule type" value="Genomic_DNA"/>
</dbReference>
<dbReference type="PANTHER" id="PTHR32481:SF0">
    <property type="entry name" value="AMINOPEPTIDASE YPDE-RELATED"/>
    <property type="match status" value="1"/>
</dbReference>
<dbReference type="EC" id="3.4.11.-" evidence="9"/>
<dbReference type="InterPro" id="IPR008007">
    <property type="entry name" value="Peptidase_M42"/>
</dbReference>
<dbReference type="SUPFAM" id="SSF53187">
    <property type="entry name" value="Zn-dependent exopeptidases"/>
    <property type="match status" value="1"/>
</dbReference>
<evidence type="ECO:0000256" key="4">
    <source>
        <dbReference type="ARBA" id="ARBA00022723"/>
    </source>
</evidence>
<feature type="binding site" evidence="8">
    <location>
        <position position="67"/>
    </location>
    <ligand>
        <name>Zn(2+)</name>
        <dbReference type="ChEBI" id="CHEBI:29105"/>
        <label>1</label>
    </ligand>
</feature>
<keyword evidence="2 9" id="KW-0031">Aminopeptidase</keyword>
<comment type="caution">
    <text evidence="9">The sequence shown here is derived from an EMBL/GenBank/DDBJ whole genome shotgun (WGS) entry which is preliminary data.</text>
</comment>
<dbReference type="Pfam" id="PF05343">
    <property type="entry name" value="Peptidase_M42"/>
    <property type="match status" value="1"/>
</dbReference>
<reference evidence="9" key="1">
    <citation type="submission" date="2022-03" db="EMBL/GenBank/DDBJ databases">
        <title>Draft Genome Sequence of Firmicute Strain S0AB, a Heterotrophic Iron/Sulfur-Oxidizing Extreme Acidophile.</title>
        <authorList>
            <person name="Vergara E."/>
            <person name="Pakostova E."/>
            <person name="Johnson D.B."/>
            <person name="Holmes D.S."/>
        </authorList>
    </citation>
    <scope>NUCLEOTIDE SEQUENCE</scope>
    <source>
        <strain evidence="9">S0AB</strain>
    </source>
</reference>
<protein>
    <submittedName>
        <fullName evidence="9">Aminopeptidase YsdC</fullName>
        <ecNumber evidence="9">3.4.11.-</ecNumber>
    </submittedName>
</protein>
<feature type="binding site" evidence="8">
    <location>
        <position position="210"/>
    </location>
    <ligand>
        <name>Zn(2+)</name>
        <dbReference type="ChEBI" id="CHEBI:29105"/>
        <label>2</label>
    </ligand>
</feature>
<comment type="cofactor">
    <cofactor evidence="8">
        <name>a divalent metal cation</name>
        <dbReference type="ChEBI" id="CHEBI:60240"/>
    </cofactor>
    <text evidence="8">Binds 2 divalent metal cations per subunit.</text>
</comment>
<dbReference type="InterPro" id="IPR051464">
    <property type="entry name" value="Peptidase_M42_aminopept"/>
</dbReference>
<feature type="binding site" evidence="8">
    <location>
        <position position="232"/>
    </location>
    <ligand>
        <name>Zn(2+)</name>
        <dbReference type="ChEBI" id="CHEBI:29105"/>
        <label>1</label>
    </ligand>
</feature>
<evidence type="ECO:0000256" key="3">
    <source>
        <dbReference type="ARBA" id="ARBA00022670"/>
    </source>
</evidence>
<gene>
    <name evidence="9" type="primary">ysdC_3</name>
    <name evidence="9" type="ORF">MM817_02596</name>
</gene>
<dbReference type="RefSeq" id="WP_241715851.1">
    <property type="nucleotide sequence ID" value="NZ_JALBUF010000011.1"/>
</dbReference>
<dbReference type="Gene3D" id="2.40.30.40">
    <property type="entry name" value="Peptidase M42, domain 2"/>
    <property type="match status" value="1"/>
</dbReference>
<evidence type="ECO:0000313" key="9">
    <source>
        <dbReference type="EMBL" id="MCI0184301.1"/>
    </source>
</evidence>
<dbReference type="Proteomes" id="UP001139263">
    <property type="component" value="Unassembled WGS sequence"/>
</dbReference>
<sequence length="355" mass="38358">MLDGKQLLIRLTETAGGSGDEARVTRVLEEATHALVNESTTDSVGNLTLLVKGEGESIHPRVMIAAHTDEITLMVSKIEKGGFLRVAQVGGFDPRTLLGQEVVVHGRDSLIGIIGSKPPHLSTLEERQKSIPLHELFIDLGMSEEHVLEVVTVGDRITMHRNTMQLLGDRMSGKAMDNRASVTAMAICLDELRKLRHTADVFAVGTMQEEIGSKGAQTAAFGLMPDIAVAIDVCHGETPGVTSDLAKKLGAGPVLTLGPRIHPKLFTALKEIAQLENIPLQIEVSQGPTWTDADPMQIVQVGIPTALLSIPLRYMHTSVETLDFEDVRLTGVLLARFIAKIDAAFVEGLTCYLND</sequence>
<proteinExistence type="inferred from homology"/>
<name>A0A9X2AFR1_9BACL</name>
<keyword evidence="10" id="KW-1185">Reference proteome</keyword>
<dbReference type="Gene3D" id="3.40.630.10">
    <property type="entry name" value="Zn peptidases"/>
    <property type="match status" value="1"/>
</dbReference>
<feature type="binding site" evidence="8">
    <location>
        <position position="177"/>
    </location>
    <ligand>
        <name>Zn(2+)</name>
        <dbReference type="ChEBI" id="CHEBI:29105"/>
        <label>2</label>
    </ligand>
</feature>
<accession>A0A9X2AFR1</accession>
<evidence type="ECO:0000256" key="8">
    <source>
        <dbReference type="PIRSR" id="PIRSR001123-2"/>
    </source>
</evidence>
<evidence type="ECO:0000256" key="5">
    <source>
        <dbReference type="ARBA" id="ARBA00022801"/>
    </source>
</evidence>
<dbReference type="InterPro" id="IPR023367">
    <property type="entry name" value="Peptidase_M42_dom2"/>
</dbReference>
<comment type="similarity">
    <text evidence="1 6">Belongs to the peptidase M42 family.</text>
</comment>
<evidence type="ECO:0000256" key="7">
    <source>
        <dbReference type="PIRSR" id="PIRSR001123-1"/>
    </source>
</evidence>
<dbReference type="PIRSF" id="PIRSF001123">
    <property type="entry name" value="PepA_GA"/>
    <property type="match status" value="1"/>
</dbReference>
<evidence type="ECO:0000256" key="2">
    <source>
        <dbReference type="ARBA" id="ARBA00022438"/>
    </source>
</evidence>
<evidence type="ECO:0000256" key="1">
    <source>
        <dbReference type="ARBA" id="ARBA00006272"/>
    </source>
</evidence>
<keyword evidence="4 8" id="KW-0479">Metal-binding</keyword>
<keyword evidence="5 9" id="KW-0378">Hydrolase</keyword>
<dbReference type="SUPFAM" id="SSF101821">
    <property type="entry name" value="Aminopeptidase/glucanase lid domain"/>
    <property type="match status" value="1"/>
</dbReference>
<dbReference type="GO" id="GO:0006508">
    <property type="term" value="P:proteolysis"/>
    <property type="evidence" value="ECO:0007669"/>
    <property type="project" value="UniProtKB-KW"/>
</dbReference>
<evidence type="ECO:0000256" key="6">
    <source>
        <dbReference type="PIRNR" id="PIRNR001123"/>
    </source>
</evidence>